<dbReference type="Pfam" id="PF14196">
    <property type="entry name" value="ATC_hydrolase"/>
    <property type="match status" value="1"/>
</dbReference>
<sequence length="246" mass="28707">MAVKVLKDYYIKRKPKLMKNFSKELEISRDILRRKFSEAKVDEMFTQMKSDYEKIIPEIPYIGGNKNPFTTLLVGGMSSLAMFQILEKEGFTLRDIGEFYYELRDIHNTIRKKSLEKIGKDPAQYPFELAYVEFAKKVCETSKLRNYPDDWVADYVEGDGKTFEWGFNFQECCLHKVLKRLDAEKYMPFFCLADFSEANILGFGFSRTQTIGFGASMCDHRYVNGYNTPRGWPPDDLPEFDKSVIP</sequence>
<gene>
    <name evidence="1" type="ORF">LCGC14_1271570</name>
</gene>
<comment type="caution">
    <text evidence="1">The sequence shown here is derived from an EMBL/GenBank/DDBJ whole genome shotgun (WGS) entry which is preliminary data.</text>
</comment>
<name>A0A0F9KZS2_9ZZZZ</name>
<proteinExistence type="predicted"/>
<protein>
    <recommendedName>
        <fullName evidence="2">L-2-amino-thiazoline-4-carboxylic acid hydrolase</fullName>
    </recommendedName>
</protein>
<reference evidence="1" key="1">
    <citation type="journal article" date="2015" name="Nature">
        <title>Complex archaea that bridge the gap between prokaryotes and eukaryotes.</title>
        <authorList>
            <person name="Spang A."/>
            <person name="Saw J.H."/>
            <person name="Jorgensen S.L."/>
            <person name="Zaremba-Niedzwiedzka K."/>
            <person name="Martijn J."/>
            <person name="Lind A.E."/>
            <person name="van Eijk R."/>
            <person name="Schleper C."/>
            <person name="Guy L."/>
            <person name="Ettema T.J."/>
        </authorList>
    </citation>
    <scope>NUCLEOTIDE SEQUENCE</scope>
</reference>
<accession>A0A0F9KZS2</accession>
<dbReference type="AlphaFoldDB" id="A0A0F9KZS2"/>
<evidence type="ECO:0008006" key="2">
    <source>
        <dbReference type="Google" id="ProtNLM"/>
    </source>
</evidence>
<dbReference type="InterPro" id="IPR026002">
    <property type="entry name" value="ATC_hydrolase-like"/>
</dbReference>
<evidence type="ECO:0000313" key="1">
    <source>
        <dbReference type="EMBL" id="KKM87183.1"/>
    </source>
</evidence>
<dbReference type="EMBL" id="LAZR01007142">
    <property type="protein sequence ID" value="KKM87183.1"/>
    <property type="molecule type" value="Genomic_DNA"/>
</dbReference>
<organism evidence="1">
    <name type="scientific">marine sediment metagenome</name>
    <dbReference type="NCBI Taxonomy" id="412755"/>
    <lineage>
        <taxon>unclassified sequences</taxon>
        <taxon>metagenomes</taxon>
        <taxon>ecological metagenomes</taxon>
    </lineage>
</organism>